<name>R7TLJ8_CAPTE</name>
<feature type="modified residue" description="3-oxoalanine (Ser)" evidence="5">
    <location>
        <position position="26"/>
    </location>
</feature>
<keyword evidence="3" id="KW-0479">Metal-binding</keyword>
<dbReference type="EnsemblMetazoa" id="CapteT47744">
    <property type="protein sequence ID" value="CapteP47744"/>
    <property type="gene ID" value="CapteG47744"/>
</dbReference>
<comment type="similarity">
    <text evidence="2">Belongs to the sulfatase family.</text>
</comment>
<keyword evidence="9" id="KW-1185">Reference proteome</keyword>
<dbReference type="EMBL" id="KB309449">
    <property type="protein sequence ID" value="ELT94367.1"/>
    <property type="molecule type" value="Genomic_DNA"/>
</dbReference>
<keyword evidence="4" id="KW-0378">Hydrolase</keyword>
<evidence type="ECO:0000256" key="1">
    <source>
        <dbReference type="ARBA" id="ARBA00001913"/>
    </source>
</evidence>
<sequence>MHTPNIDAMVSRNLELRKNYVQQALSGPSRISYLTGRRPDTTRVHSNSLYFREVAGNFRTLLRYFKYSGY</sequence>
<dbReference type="GO" id="GO:0005737">
    <property type="term" value="C:cytoplasm"/>
    <property type="evidence" value="ECO:0007669"/>
    <property type="project" value="TreeGrafter"/>
</dbReference>
<dbReference type="Pfam" id="PF00884">
    <property type="entry name" value="Sulfatase"/>
    <property type="match status" value="1"/>
</dbReference>
<dbReference type="InterPro" id="IPR017850">
    <property type="entry name" value="Alkaline_phosphatase_core_sf"/>
</dbReference>
<gene>
    <name evidence="7" type="ORF">CAPTEDRAFT_47744</name>
</gene>
<evidence type="ECO:0000313" key="7">
    <source>
        <dbReference type="EMBL" id="ELT94367.1"/>
    </source>
</evidence>
<dbReference type="PANTHER" id="PTHR45953:SF1">
    <property type="entry name" value="IDURONATE 2-SULFATASE"/>
    <property type="match status" value="1"/>
</dbReference>
<accession>R7TLJ8</accession>
<organism evidence="7">
    <name type="scientific">Capitella teleta</name>
    <name type="common">Polychaete worm</name>
    <dbReference type="NCBI Taxonomy" id="283909"/>
    <lineage>
        <taxon>Eukaryota</taxon>
        <taxon>Metazoa</taxon>
        <taxon>Spiralia</taxon>
        <taxon>Lophotrochozoa</taxon>
        <taxon>Annelida</taxon>
        <taxon>Polychaeta</taxon>
        <taxon>Sedentaria</taxon>
        <taxon>Scolecida</taxon>
        <taxon>Capitellidae</taxon>
        <taxon>Capitella</taxon>
    </lineage>
</organism>
<evidence type="ECO:0000313" key="8">
    <source>
        <dbReference type="EnsemblMetazoa" id="CapteP47744"/>
    </source>
</evidence>
<dbReference type="Proteomes" id="UP000014760">
    <property type="component" value="Unassembled WGS sequence"/>
</dbReference>
<reference evidence="9" key="1">
    <citation type="submission" date="2012-12" db="EMBL/GenBank/DDBJ databases">
        <authorList>
            <person name="Hellsten U."/>
            <person name="Grimwood J."/>
            <person name="Chapman J.A."/>
            <person name="Shapiro H."/>
            <person name="Aerts A."/>
            <person name="Otillar R.P."/>
            <person name="Terry A.Y."/>
            <person name="Boore J.L."/>
            <person name="Simakov O."/>
            <person name="Marletaz F."/>
            <person name="Cho S.-J."/>
            <person name="Edsinger-Gonzales E."/>
            <person name="Havlak P."/>
            <person name="Kuo D.-H."/>
            <person name="Larsson T."/>
            <person name="Lv J."/>
            <person name="Arendt D."/>
            <person name="Savage R."/>
            <person name="Osoegawa K."/>
            <person name="de Jong P."/>
            <person name="Lindberg D.R."/>
            <person name="Seaver E.C."/>
            <person name="Weisblat D.A."/>
            <person name="Putnam N.H."/>
            <person name="Grigoriev I.V."/>
            <person name="Rokhsar D.S."/>
        </authorList>
    </citation>
    <scope>NUCLEOTIDE SEQUENCE</scope>
    <source>
        <strain evidence="9">I ESC-2004</strain>
    </source>
</reference>
<dbReference type="GO" id="GO:0004423">
    <property type="term" value="F:iduronate-2-sulfatase activity"/>
    <property type="evidence" value="ECO:0007669"/>
    <property type="project" value="TreeGrafter"/>
</dbReference>
<dbReference type="PANTHER" id="PTHR45953">
    <property type="entry name" value="IDURONATE 2-SULFATASE"/>
    <property type="match status" value="1"/>
</dbReference>
<proteinExistence type="inferred from homology"/>
<evidence type="ECO:0000256" key="3">
    <source>
        <dbReference type="ARBA" id="ARBA00022723"/>
    </source>
</evidence>
<dbReference type="EMBL" id="AMQN01002519">
    <property type="status" value="NOT_ANNOTATED_CDS"/>
    <property type="molecule type" value="Genomic_DNA"/>
</dbReference>
<dbReference type="AlphaFoldDB" id="R7TLJ8"/>
<evidence type="ECO:0000256" key="5">
    <source>
        <dbReference type="PIRSR" id="PIRSR600917-52"/>
    </source>
</evidence>
<reference evidence="8" key="3">
    <citation type="submission" date="2015-06" db="UniProtKB">
        <authorList>
            <consortium name="EnsemblMetazoa"/>
        </authorList>
    </citation>
    <scope>IDENTIFICATION</scope>
</reference>
<reference evidence="7 9" key="2">
    <citation type="journal article" date="2013" name="Nature">
        <title>Insights into bilaterian evolution from three spiralian genomes.</title>
        <authorList>
            <person name="Simakov O."/>
            <person name="Marletaz F."/>
            <person name="Cho S.J."/>
            <person name="Edsinger-Gonzales E."/>
            <person name="Havlak P."/>
            <person name="Hellsten U."/>
            <person name="Kuo D.H."/>
            <person name="Larsson T."/>
            <person name="Lv J."/>
            <person name="Arendt D."/>
            <person name="Savage R."/>
            <person name="Osoegawa K."/>
            <person name="de Jong P."/>
            <person name="Grimwood J."/>
            <person name="Chapman J.A."/>
            <person name="Shapiro H."/>
            <person name="Aerts A."/>
            <person name="Otillar R.P."/>
            <person name="Terry A.Y."/>
            <person name="Boore J.L."/>
            <person name="Grigoriev I.V."/>
            <person name="Lindberg D.R."/>
            <person name="Seaver E.C."/>
            <person name="Weisblat D.A."/>
            <person name="Putnam N.H."/>
            <person name="Rokhsar D.S."/>
        </authorList>
    </citation>
    <scope>NUCLEOTIDE SEQUENCE</scope>
    <source>
        <strain evidence="7 9">I ESC-2004</strain>
    </source>
</reference>
<comment type="PTM">
    <text evidence="5">The conversion to 3-oxoalanine (also known as C-formylglycine, FGly), of a serine or cysteine residue in prokaryotes and of a cysteine residue in eukaryotes, is critical for catalytic activity.</text>
</comment>
<dbReference type="STRING" id="283909.R7TLJ8"/>
<dbReference type="OMA" id="QAMCAPS"/>
<evidence type="ECO:0000256" key="4">
    <source>
        <dbReference type="ARBA" id="ARBA00022801"/>
    </source>
</evidence>
<feature type="domain" description="Sulfatase N-terminal" evidence="6">
    <location>
        <begin position="2"/>
        <end position="70"/>
    </location>
</feature>
<dbReference type="GO" id="GO:0046872">
    <property type="term" value="F:metal ion binding"/>
    <property type="evidence" value="ECO:0007669"/>
    <property type="project" value="UniProtKB-KW"/>
</dbReference>
<dbReference type="HOGENOM" id="CLU_176659_0_0_1"/>
<dbReference type="Gene3D" id="3.40.720.10">
    <property type="entry name" value="Alkaline Phosphatase, subunit A"/>
    <property type="match status" value="1"/>
</dbReference>
<comment type="cofactor">
    <cofactor evidence="1">
        <name>Ca(2+)</name>
        <dbReference type="ChEBI" id="CHEBI:29108"/>
    </cofactor>
</comment>
<evidence type="ECO:0000259" key="6">
    <source>
        <dbReference type="Pfam" id="PF00884"/>
    </source>
</evidence>
<dbReference type="SUPFAM" id="SSF53649">
    <property type="entry name" value="Alkaline phosphatase-like"/>
    <property type="match status" value="1"/>
</dbReference>
<evidence type="ECO:0000313" key="9">
    <source>
        <dbReference type="Proteomes" id="UP000014760"/>
    </source>
</evidence>
<dbReference type="OrthoDB" id="96314at2759"/>
<protein>
    <recommendedName>
        <fullName evidence="6">Sulfatase N-terminal domain-containing protein</fullName>
    </recommendedName>
</protein>
<dbReference type="InterPro" id="IPR000917">
    <property type="entry name" value="Sulfatase_N"/>
</dbReference>
<evidence type="ECO:0000256" key="2">
    <source>
        <dbReference type="ARBA" id="ARBA00008779"/>
    </source>
</evidence>
<feature type="non-terminal residue" evidence="7">
    <location>
        <position position="70"/>
    </location>
</feature>